<dbReference type="InterPro" id="IPR051201">
    <property type="entry name" value="Chloro_Bact_Ser_Proteases"/>
</dbReference>
<dbReference type="Pfam" id="PF13365">
    <property type="entry name" value="Trypsin_2"/>
    <property type="match status" value="1"/>
</dbReference>
<sequence>MRFSRTIFFLVILFATAAGFFGGFLSLFIFSTFSPLSLLIREDSSSFSSSMNPALIGLIEEESATIEVVEELRPSVVSILVKKQASDLSFEDPFLFFNDRLGESKNDEWITVGGGTGFFVTSGGLLVTNKHVVDQENAQFVIVTDDDIEFSATLVAKDPFFDIALLQVEGNTFLPVRFGDSRHLRVGQTVIAIGNSLSEFRNTVTKGVISGVHRSVQAGTDLYDTEWIEEAIQTDAAINPGNSGGPLINLFGEVIGMNTAISSQGQGIGFAIPSENIQAVVNDMNTMGRIVYPWLGVRFVMLDEMMAKELDLSVSQGALLVSGDKENEVAVISESPADEAGLLKGDIILSVNDQVLDIRNTLAKVIRAFEPGVEVVLTIKRGQDLLTITVQLAEYQP</sequence>
<comment type="similarity">
    <text evidence="1">Belongs to the peptidase S1C family.</text>
</comment>
<proteinExistence type="inferred from homology"/>
<dbReference type="Gene3D" id="2.40.10.10">
    <property type="entry name" value="Trypsin-like serine proteases"/>
    <property type="match status" value="2"/>
</dbReference>
<dbReference type="PRINTS" id="PR00834">
    <property type="entry name" value="PROTEASES2C"/>
</dbReference>
<keyword evidence="4" id="KW-0812">Transmembrane</keyword>
<dbReference type="InterPro" id="IPR009003">
    <property type="entry name" value="Peptidase_S1_PA"/>
</dbReference>
<dbReference type="PANTHER" id="PTHR43343:SF3">
    <property type="entry name" value="PROTEASE DO-LIKE 8, CHLOROPLASTIC"/>
    <property type="match status" value="1"/>
</dbReference>
<dbReference type="SMART" id="SM00228">
    <property type="entry name" value="PDZ"/>
    <property type="match status" value="1"/>
</dbReference>
<keyword evidence="4" id="KW-1133">Transmembrane helix</keyword>
<dbReference type="InterPro" id="IPR043504">
    <property type="entry name" value="Peptidase_S1_PA_chymotrypsin"/>
</dbReference>
<evidence type="ECO:0000259" key="5">
    <source>
        <dbReference type="SMART" id="SM00228"/>
    </source>
</evidence>
<dbReference type="PANTHER" id="PTHR43343">
    <property type="entry name" value="PEPTIDASE S12"/>
    <property type="match status" value="1"/>
</dbReference>
<organism evidence="6 7">
    <name type="scientific">Candidatus Uhrbacteria bacterium CG_4_9_14_3_um_filter_36_7</name>
    <dbReference type="NCBI Taxonomy" id="1975033"/>
    <lineage>
        <taxon>Bacteria</taxon>
        <taxon>Candidatus Uhriibacteriota</taxon>
    </lineage>
</organism>
<evidence type="ECO:0000313" key="6">
    <source>
        <dbReference type="EMBL" id="PJA46774.1"/>
    </source>
</evidence>
<evidence type="ECO:0000256" key="1">
    <source>
        <dbReference type="ARBA" id="ARBA00010541"/>
    </source>
</evidence>
<gene>
    <name evidence="6" type="ORF">CO172_03580</name>
</gene>
<dbReference type="Pfam" id="PF13180">
    <property type="entry name" value="PDZ_2"/>
    <property type="match status" value="1"/>
</dbReference>
<dbReference type="InterPro" id="IPR036034">
    <property type="entry name" value="PDZ_sf"/>
</dbReference>
<feature type="transmembrane region" description="Helical" evidence="4">
    <location>
        <begin position="7"/>
        <end position="30"/>
    </location>
</feature>
<evidence type="ECO:0000256" key="2">
    <source>
        <dbReference type="ARBA" id="ARBA00022670"/>
    </source>
</evidence>
<dbReference type="SUPFAM" id="SSF50494">
    <property type="entry name" value="Trypsin-like serine proteases"/>
    <property type="match status" value="1"/>
</dbReference>
<protein>
    <recommendedName>
        <fullName evidence="5">PDZ domain-containing protein</fullName>
    </recommendedName>
</protein>
<evidence type="ECO:0000256" key="4">
    <source>
        <dbReference type="SAM" id="Phobius"/>
    </source>
</evidence>
<name>A0A2M7XFX4_9BACT</name>
<dbReference type="InterPro" id="IPR001478">
    <property type="entry name" value="PDZ"/>
</dbReference>
<dbReference type="CDD" id="cd06779">
    <property type="entry name" value="cpPDZ_Deg_HtrA-like"/>
    <property type="match status" value="1"/>
</dbReference>
<evidence type="ECO:0000313" key="7">
    <source>
        <dbReference type="Proteomes" id="UP000229749"/>
    </source>
</evidence>
<dbReference type="InterPro" id="IPR001940">
    <property type="entry name" value="Peptidase_S1C"/>
</dbReference>
<dbReference type="Gene3D" id="2.30.42.10">
    <property type="match status" value="1"/>
</dbReference>
<comment type="caution">
    <text evidence="6">The sequence shown here is derived from an EMBL/GenBank/DDBJ whole genome shotgun (WGS) entry which is preliminary data.</text>
</comment>
<reference evidence="7" key="1">
    <citation type="submission" date="2017-09" db="EMBL/GenBank/DDBJ databases">
        <title>Depth-based differentiation of microbial function through sediment-hosted aquifers and enrichment of novel symbionts in the deep terrestrial subsurface.</title>
        <authorList>
            <person name="Probst A.J."/>
            <person name="Ladd B."/>
            <person name="Jarett J.K."/>
            <person name="Geller-Mcgrath D.E."/>
            <person name="Sieber C.M.K."/>
            <person name="Emerson J.B."/>
            <person name="Anantharaman K."/>
            <person name="Thomas B.C."/>
            <person name="Malmstrom R."/>
            <person name="Stieglmeier M."/>
            <person name="Klingl A."/>
            <person name="Woyke T."/>
            <person name="Ryan C.M."/>
            <person name="Banfield J.F."/>
        </authorList>
    </citation>
    <scope>NUCLEOTIDE SEQUENCE [LARGE SCALE GENOMIC DNA]</scope>
</reference>
<keyword evidence="4" id="KW-0472">Membrane</keyword>
<dbReference type="EMBL" id="PFWS01000055">
    <property type="protein sequence ID" value="PJA46774.1"/>
    <property type="molecule type" value="Genomic_DNA"/>
</dbReference>
<keyword evidence="2" id="KW-0645">Protease</keyword>
<dbReference type="Proteomes" id="UP000229749">
    <property type="component" value="Unassembled WGS sequence"/>
</dbReference>
<dbReference type="GO" id="GO:0006508">
    <property type="term" value="P:proteolysis"/>
    <property type="evidence" value="ECO:0007669"/>
    <property type="project" value="UniProtKB-KW"/>
</dbReference>
<dbReference type="SUPFAM" id="SSF50156">
    <property type="entry name" value="PDZ domain-like"/>
    <property type="match status" value="1"/>
</dbReference>
<accession>A0A2M7XFX4</accession>
<dbReference type="GO" id="GO:0004252">
    <property type="term" value="F:serine-type endopeptidase activity"/>
    <property type="evidence" value="ECO:0007669"/>
    <property type="project" value="InterPro"/>
</dbReference>
<dbReference type="AlphaFoldDB" id="A0A2M7XFX4"/>
<keyword evidence="3" id="KW-0378">Hydrolase</keyword>
<feature type="domain" description="PDZ" evidence="5">
    <location>
        <begin position="293"/>
        <end position="383"/>
    </location>
</feature>
<evidence type="ECO:0000256" key="3">
    <source>
        <dbReference type="ARBA" id="ARBA00022801"/>
    </source>
</evidence>